<gene>
    <name evidence="1" type="ORF">F2Q69_00013570</name>
</gene>
<dbReference type="AlphaFoldDB" id="A0A8S9QVY9"/>
<reference evidence="1" key="1">
    <citation type="submission" date="2019-12" db="EMBL/GenBank/DDBJ databases">
        <title>Genome sequencing and annotation of Brassica cretica.</title>
        <authorList>
            <person name="Studholme D.J."/>
            <person name="Sarris P."/>
        </authorList>
    </citation>
    <scope>NUCLEOTIDE SEQUENCE</scope>
    <source>
        <strain evidence="1">PFS-109/04</strain>
        <tissue evidence="1">Leaf</tissue>
    </source>
</reference>
<evidence type="ECO:0000313" key="2">
    <source>
        <dbReference type="Proteomes" id="UP000712600"/>
    </source>
</evidence>
<organism evidence="1 2">
    <name type="scientific">Brassica cretica</name>
    <name type="common">Mustard</name>
    <dbReference type="NCBI Taxonomy" id="69181"/>
    <lineage>
        <taxon>Eukaryota</taxon>
        <taxon>Viridiplantae</taxon>
        <taxon>Streptophyta</taxon>
        <taxon>Embryophyta</taxon>
        <taxon>Tracheophyta</taxon>
        <taxon>Spermatophyta</taxon>
        <taxon>Magnoliopsida</taxon>
        <taxon>eudicotyledons</taxon>
        <taxon>Gunneridae</taxon>
        <taxon>Pentapetalae</taxon>
        <taxon>rosids</taxon>
        <taxon>malvids</taxon>
        <taxon>Brassicales</taxon>
        <taxon>Brassicaceae</taxon>
        <taxon>Brassiceae</taxon>
        <taxon>Brassica</taxon>
    </lineage>
</organism>
<name>A0A8S9QVY9_BRACR</name>
<proteinExistence type="predicted"/>
<protein>
    <submittedName>
        <fullName evidence="1">Uncharacterized protein</fullName>
    </submittedName>
</protein>
<accession>A0A8S9QVY9</accession>
<comment type="caution">
    <text evidence="1">The sequence shown here is derived from an EMBL/GenBank/DDBJ whole genome shotgun (WGS) entry which is preliminary data.</text>
</comment>
<dbReference type="Proteomes" id="UP000712600">
    <property type="component" value="Unassembled WGS sequence"/>
</dbReference>
<dbReference type="EMBL" id="QGKX02000996">
    <property type="protein sequence ID" value="KAF3555418.1"/>
    <property type="molecule type" value="Genomic_DNA"/>
</dbReference>
<evidence type="ECO:0000313" key="1">
    <source>
        <dbReference type="EMBL" id="KAF3555418.1"/>
    </source>
</evidence>
<sequence>MAHGDPRRRGVCLAPCAMAQESARLEDPLEQYYWLTSSSPWRAFASPFKAPPYDQCALGERLTEHSLALEVHGGRTVALVRLAPWHKRRSPF</sequence>